<dbReference type="GO" id="GO:0005743">
    <property type="term" value="C:mitochondrial inner membrane"/>
    <property type="evidence" value="ECO:0007669"/>
    <property type="project" value="UniProtKB-SubCell"/>
</dbReference>
<dbReference type="AlphaFoldDB" id="I1BNW0"/>
<evidence type="ECO:0000313" key="9">
    <source>
        <dbReference type="Proteomes" id="UP000009138"/>
    </source>
</evidence>
<keyword evidence="9" id="KW-1185">Reference proteome</keyword>
<evidence type="ECO:0000256" key="4">
    <source>
        <dbReference type="ARBA" id="ARBA00023128"/>
    </source>
</evidence>
<keyword evidence="7" id="KW-1133">Transmembrane helix</keyword>
<gene>
    <name evidence="8" type="ORF">RO3G_02594</name>
</gene>
<evidence type="ECO:0000256" key="5">
    <source>
        <dbReference type="ARBA" id="ARBA00023136"/>
    </source>
</evidence>
<dbReference type="InterPro" id="IPR036539">
    <property type="entry name" value="Cyt_c_oxidase_su7a_sf"/>
</dbReference>
<reference evidence="8 9" key="1">
    <citation type="journal article" date="2009" name="PLoS Genet.">
        <title>Genomic analysis of the basal lineage fungus Rhizopus oryzae reveals a whole-genome duplication.</title>
        <authorList>
            <person name="Ma L.-J."/>
            <person name="Ibrahim A.S."/>
            <person name="Skory C."/>
            <person name="Grabherr M.G."/>
            <person name="Burger G."/>
            <person name="Butler M."/>
            <person name="Elias M."/>
            <person name="Idnurm A."/>
            <person name="Lang B.F."/>
            <person name="Sone T."/>
            <person name="Abe A."/>
            <person name="Calvo S.E."/>
            <person name="Corrochano L.M."/>
            <person name="Engels R."/>
            <person name="Fu J."/>
            <person name="Hansberg W."/>
            <person name="Kim J.-M."/>
            <person name="Kodira C.D."/>
            <person name="Koehrsen M.J."/>
            <person name="Liu B."/>
            <person name="Miranda-Saavedra D."/>
            <person name="O'Leary S."/>
            <person name="Ortiz-Castellanos L."/>
            <person name="Poulter R."/>
            <person name="Rodriguez-Romero J."/>
            <person name="Ruiz-Herrera J."/>
            <person name="Shen Y.-Q."/>
            <person name="Zeng Q."/>
            <person name="Galagan J."/>
            <person name="Birren B.W."/>
            <person name="Cuomo C.A."/>
            <person name="Wickes B.L."/>
        </authorList>
    </citation>
    <scope>NUCLEOTIDE SEQUENCE [LARGE SCALE GENOMIC DNA]</scope>
    <source>
        <strain evidence="9">RA 99-880 / ATCC MYA-4621 / FGSC 9543 / NRRL 43880</strain>
    </source>
</reference>
<keyword evidence="3" id="KW-0999">Mitochondrion inner membrane</keyword>
<evidence type="ECO:0000256" key="1">
    <source>
        <dbReference type="ARBA" id="ARBA00004273"/>
    </source>
</evidence>
<dbReference type="InParanoid" id="I1BNW0"/>
<dbReference type="SUPFAM" id="SSF118290">
    <property type="entry name" value="WRKY DNA-binding domain"/>
    <property type="match status" value="1"/>
</dbReference>
<dbReference type="GeneID" id="93609566"/>
<feature type="compositionally biased region" description="Polar residues" evidence="6">
    <location>
        <begin position="83"/>
        <end position="96"/>
    </location>
</feature>
<name>I1BNW0_RHIO9</name>
<sequence>MSYYPLSIEKAIQMYGSQPELLGLILSSKVEEDRRKTEEAKLRQKEIDYLLQQKEKKQSNLTSLHTTTQSNRKPSIDSLLIPPQNNNLPSPEQTLPLSPPIETVNIRKRKREIQAITTIIETKEFPYSDDYLWKNNGNTVHKKSGFKSVYYKCSNGIRRRTFTTIPNNVLANQRHFQTPNQTPLWLKGKKDKLIVSIVFAGLTVGVLGVVDGAIR</sequence>
<dbReference type="Gene3D" id="4.10.91.10">
    <property type="entry name" value="Cytochrome c oxidase, subunit VIIa"/>
    <property type="match status" value="1"/>
</dbReference>
<dbReference type="Proteomes" id="UP000009138">
    <property type="component" value="Unassembled WGS sequence"/>
</dbReference>
<dbReference type="InterPro" id="IPR039297">
    <property type="entry name" value="COX7a"/>
</dbReference>
<keyword evidence="4" id="KW-0496">Mitochondrion</keyword>
<dbReference type="InterPro" id="IPR036576">
    <property type="entry name" value="WRKY_dom_sf"/>
</dbReference>
<dbReference type="GO" id="GO:0003700">
    <property type="term" value="F:DNA-binding transcription factor activity"/>
    <property type="evidence" value="ECO:0007669"/>
    <property type="project" value="InterPro"/>
</dbReference>
<dbReference type="VEuPathDB" id="FungiDB:RO3G_02594"/>
<evidence type="ECO:0000256" key="7">
    <source>
        <dbReference type="SAM" id="Phobius"/>
    </source>
</evidence>
<evidence type="ECO:0000313" key="8">
    <source>
        <dbReference type="EMBL" id="EIE77890.1"/>
    </source>
</evidence>
<comment type="subcellular location">
    <subcellularLocation>
        <location evidence="1">Mitochondrion inner membrane</location>
    </subcellularLocation>
</comment>
<organism evidence="8 9">
    <name type="scientific">Rhizopus delemar (strain RA 99-880 / ATCC MYA-4621 / FGSC 9543 / NRRL 43880)</name>
    <name type="common">Mucormycosis agent</name>
    <name type="synonym">Rhizopus arrhizus var. delemar</name>
    <dbReference type="NCBI Taxonomy" id="246409"/>
    <lineage>
        <taxon>Eukaryota</taxon>
        <taxon>Fungi</taxon>
        <taxon>Fungi incertae sedis</taxon>
        <taxon>Mucoromycota</taxon>
        <taxon>Mucoromycotina</taxon>
        <taxon>Mucoromycetes</taxon>
        <taxon>Mucorales</taxon>
        <taxon>Mucorineae</taxon>
        <taxon>Rhizopodaceae</taxon>
        <taxon>Rhizopus</taxon>
    </lineage>
</organism>
<protein>
    <recommendedName>
        <fullName evidence="10">WRKY domain-containing protein</fullName>
    </recommendedName>
</protein>
<evidence type="ECO:0000256" key="6">
    <source>
        <dbReference type="SAM" id="MobiDB-lite"/>
    </source>
</evidence>
<evidence type="ECO:0000256" key="2">
    <source>
        <dbReference type="ARBA" id="ARBA00009331"/>
    </source>
</evidence>
<dbReference type="GO" id="GO:0043565">
    <property type="term" value="F:sequence-specific DNA binding"/>
    <property type="evidence" value="ECO:0007669"/>
    <property type="project" value="InterPro"/>
</dbReference>
<evidence type="ECO:0008006" key="10">
    <source>
        <dbReference type="Google" id="ProtNLM"/>
    </source>
</evidence>
<dbReference type="GO" id="GO:0045277">
    <property type="term" value="C:respiratory chain complex IV"/>
    <property type="evidence" value="ECO:0007669"/>
    <property type="project" value="InterPro"/>
</dbReference>
<dbReference type="OrthoDB" id="2362414at2759"/>
<proteinExistence type="inferred from homology"/>
<feature type="region of interest" description="Disordered" evidence="6">
    <location>
        <begin position="58"/>
        <end position="99"/>
    </location>
</feature>
<dbReference type="GO" id="GO:0006123">
    <property type="term" value="P:mitochondrial electron transport, cytochrome c to oxygen"/>
    <property type="evidence" value="ECO:0007669"/>
    <property type="project" value="InterPro"/>
</dbReference>
<accession>I1BNW0</accession>
<keyword evidence="7" id="KW-0812">Transmembrane</keyword>
<feature type="transmembrane region" description="Helical" evidence="7">
    <location>
        <begin position="193"/>
        <end position="214"/>
    </location>
</feature>
<dbReference type="EMBL" id="CH476733">
    <property type="protein sequence ID" value="EIE77890.1"/>
    <property type="molecule type" value="Genomic_DNA"/>
</dbReference>
<evidence type="ECO:0000256" key="3">
    <source>
        <dbReference type="ARBA" id="ARBA00022792"/>
    </source>
</evidence>
<keyword evidence="5 7" id="KW-0472">Membrane</keyword>
<dbReference type="RefSeq" id="XP_067513286.1">
    <property type="nucleotide sequence ID" value="XM_067657185.1"/>
</dbReference>
<dbReference type="Pfam" id="PF02238">
    <property type="entry name" value="COX7a"/>
    <property type="match status" value="1"/>
</dbReference>
<comment type="similarity">
    <text evidence="2">Belongs to the cytochrome c oxidase VIIa family.</text>
</comment>
<feature type="compositionally biased region" description="Polar residues" evidence="6">
    <location>
        <begin position="59"/>
        <end position="73"/>
    </location>
</feature>